<proteinExistence type="predicted"/>
<reference evidence="2" key="1">
    <citation type="submission" date="2020-04" db="EMBL/GenBank/DDBJ databases">
        <authorList>
            <person name="Alioto T."/>
            <person name="Alioto T."/>
            <person name="Gomez Garrido J."/>
        </authorList>
    </citation>
    <scope>NUCLEOTIDE SEQUENCE</scope>
    <source>
        <strain evidence="2">A484AB</strain>
    </source>
</reference>
<dbReference type="Proteomes" id="UP001152795">
    <property type="component" value="Unassembled WGS sequence"/>
</dbReference>
<evidence type="ECO:0000313" key="3">
    <source>
        <dbReference type="Proteomes" id="UP001152795"/>
    </source>
</evidence>
<dbReference type="PANTHER" id="PTHR33845:SF1">
    <property type="entry name" value="C2H2-TYPE DOMAIN-CONTAINING PROTEIN"/>
    <property type="match status" value="1"/>
</dbReference>
<evidence type="ECO:0000313" key="2">
    <source>
        <dbReference type="EMBL" id="CAB4013558.1"/>
    </source>
</evidence>
<feature type="region of interest" description="Disordered" evidence="1">
    <location>
        <begin position="812"/>
        <end position="839"/>
    </location>
</feature>
<dbReference type="EMBL" id="CACRXK020007924">
    <property type="protein sequence ID" value="CAB4013558.1"/>
    <property type="molecule type" value="Genomic_DNA"/>
</dbReference>
<gene>
    <name evidence="2" type="ORF">PACLA_8A079924</name>
</gene>
<dbReference type="PROSITE" id="PS00028">
    <property type="entry name" value="ZINC_FINGER_C2H2_1"/>
    <property type="match status" value="1"/>
</dbReference>
<dbReference type="OrthoDB" id="5988132at2759"/>
<evidence type="ECO:0000256" key="1">
    <source>
        <dbReference type="SAM" id="MobiDB-lite"/>
    </source>
</evidence>
<feature type="compositionally biased region" description="Acidic residues" evidence="1">
    <location>
        <begin position="814"/>
        <end position="839"/>
    </location>
</feature>
<organism evidence="2 3">
    <name type="scientific">Paramuricea clavata</name>
    <name type="common">Red gorgonian</name>
    <name type="synonym">Violescent sea-whip</name>
    <dbReference type="NCBI Taxonomy" id="317549"/>
    <lineage>
        <taxon>Eukaryota</taxon>
        <taxon>Metazoa</taxon>
        <taxon>Cnidaria</taxon>
        <taxon>Anthozoa</taxon>
        <taxon>Octocorallia</taxon>
        <taxon>Malacalcyonacea</taxon>
        <taxon>Plexauridae</taxon>
        <taxon>Paramuricea</taxon>
    </lineage>
</organism>
<sequence>MTTIGKIDVFDETQESWETYVERDLLLPEKPADKNFDEIKLPNDCDVPGSASLSLSRYFKRTLSVCPNCRKKLHSMKADRESSMGQHDSAEDSKMIFSMESMTLCFGQEKFGGNSNPKNRTLALLFSALIENETCDSPCHSMFDNMLQSTPAAFHGTADSTFKTPGEKDEVKPLEKLNEFLQSRDISPEVAPDQHHHLWKAIVSKPLDPQYPIKEQEGIDSVFMEALCEVVEKLGDLKGMTWAKDQTELLKSAKRYLKSDYKVHVSKESSVPDHCRSYALSDPSDPDFQATCTHKHTDYCDRCNQVEEVFGNIDEALALVSEDNKDFKEQLIFKVAQAKRNINAWKAHLLRNINQDEARIITSDSLDETSVLLVQDWAMKFLPRKYRESQTDWFGKRGLSWHITVAMYKSDNGEIHSMTFVHVFQSCKQDNCTTLSIMKDVVHKLKEELPKLEIVYYRQDNAGCYHCCSTIVGASMIGKDVGVSVRRMDFSDPQGGKGSCDRKAATVKSHMKIFLNTGNNIETGEEMVAAMQSSGGIPGVKVILASTAIAAKPLNVKMDGVSTFSNIEYGEGYLKVWKAYGIGPGKKLPLSKLGELDQGSTIVDLSTACLKKDAAVQSDAHFIPLNKSVRSCKQSAPKKTTQEEEIEESHNLFSCPEEGCIKTYQRYSALQHHLDCGKHERKLEHETLCDRAAHGYANRLQGLTSGVPEMSSAVEKALEGSTTQSLPMGWALRSNQGRKKKRFSEKQKSFLTDRFLIGEATGRKEDAMSVAKAMMTAKDVDGHCLFNSTEFLTSKQIAGFFSRLAAKRQLLREDDSDDDETDDDETDDDIDPAENEESLSELKNRVLEDVSLTHPICFDRYNLCDLTKKSKLSNLSIPVLQDICKEFDIPASDITKKRKAPYIERIFGFIDENCTCIG</sequence>
<dbReference type="PANTHER" id="PTHR33845">
    <property type="entry name" value="C2H2-TYPE DOMAIN-CONTAINING PROTEIN"/>
    <property type="match status" value="1"/>
</dbReference>
<protein>
    <submittedName>
        <fullName evidence="2">SURP and G-patch domain-containing 1</fullName>
    </submittedName>
</protein>
<comment type="caution">
    <text evidence="2">The sequence shown here is derived from an EMBL/GenBank/DDBJ whole genome shotgun (WGS) entry which is preliminary data.</text>
</comment>
<keyword evidence="3" id="KW-1185">Reference proteome</keyword>
<name>A0A7D9EPA2_PARCT</name>
<accession>A0A7D9EPA2</accession>
<dbReference type="InterPro" id="IPR013087">
    <property type="entry name" value="Znf_C2H2_type"/>
</dbReference>
<dbReference type="AlphaFoldDB" id="A0A7D9EPA2"/>